<evidence type="ECO:0000259" key="7">
    <source>
        <dbReference type="PROSITE" id="PS51032"/>
    </source>
</evidence>
<comment type="subcellular location">
    <subcellularLocation>
        <location evidence="1">Nucleus</location>
    </subcellularLocation>
</comment>
<keyword evidence="5" id="KW-0539">Nucleus</keyword>
<dbReference type="Proteomes" id="UP001419268">
    <property type="component" value="Unassembled WGS sequence"/>
</dbReference>
<dbReference type="InterPro" id="IPR016177">
    <property type="entry name" value="DNA-bd_dom_sf"/>
</dbReference>
<keyword evidence="6" id="KW-0812">Transmembrane</keyword>
<name>A0AAP0EMS8_9MAGN</name>
<feature type="transmembrane region" description="Helical" evidence="6">
    <location>
        <begin position="59"/>
        <end position="76"/>
    </location>
</feature>
<organism evidence="8 9">
    <name type="scientific">Stephania cephalantha</name>
    <dbReference type="NCBI Taxonomy" id="152367"/>
    <lineage>
        <taxon>Eukaryota</taxon>
        <taxon>Viridiplantae</taxon>
        <taxon>Streptophyta</taxon>
        <taxon>Embryophyta</taxon>
        <taxon>Tracheophyta</taxon>
        <taxon>Spermatophyta</taxon>
        <taxon>Magnoliopsida</taxon>
        <taxon>Ranunculales</taxon>
        <taxon>Menispermaceae</taxon>
        <taxon>Menispermoideae</taxon>
        <taxon>Cissampelideae</taxon>
        <taxon>Stephania</taxon>
    </lineage>
</organism>
<dbReference type="GO" id="GO:0005634">
    <property type="term" value="C:nucleus"/>
    <property type="evidence" value="ECO:0007669"/>
    <property type="project" value="UniProtKB-SubCell"/>
</dbReference>
<evidence type="ECO:0000313" key="9">
    <source>
        <dbReference type="Proteomes" id="UP001419268"/>
    </source>
</evidence>
<keyword evidence="6" id="KW-1133">Transmembrane helix</keyword>
<gene>
    <name evidence="8" type="ORF">Scep_026141</name>
</gene>
<dbReference type="EMBL" id="JBBNAG010000011">
    <property type="protein sequence ID" value="KAK9094672.1"/>
    <property type="molecule type" value="Genomic_DNA"/>
</dbReference>
<dbReference type="GO" id="GO:0003700">
    <property type="term" value="F:DNA-binding transcription factor activity"/>
    <property type="evidence" value="ECO:0007669"/>
    <property type="project" value="InterPro"/>
</dbReference>
<feature type="domain" description="AP2/ERF" evidence="7">
    <location>
        <begin position="70"/>
        <end position="134"/>
    </location>
</feature>
<dbReference type="PANTHER" id="PTHR32467">
    <property type="entry name" value="AP2-LIKE ETHYLENE-RESPONSIVE TRANSCRIPTION FACTOR"/>
    <property type="match status" value="1"/>
</dbReference>
<proteinExistence type="predicted"/>
<keyword evidence="3" id="KW-0238">DNA-binding</keyword>
<evidence type="ECO:0000256" key="2">
    <source>
        <dbReference type="ARBA" id="ARBA00023015"/>
    </source>
</evidence>
<dbReference type="InterPro" id="IPR001471">
    <property type="entry name" value="AP2/ERF_dom"/>
</dbReference>
<keyword evidence="2" id="KW-0805">Transcription regulation</keyword>
<evidence type="ECO:0000256" key="3">
    <source>
        <dbReference type="ARBA" id="ARBA00023125"/>
    </source>
</evidence>
<evidence type="ECO:0000256" key="1">
    <source>
        <dbReference type="ARBA" id="ARBA00004123"/>
    </source>
</evidence>
<accession>A0AAP0EMS8</accession>
<evidence type="ECO:0000256" key="5">
    <source>
        <dbReference type="ARBA" id="ARBA00023242"/>
    </source>
</evidence>
<protein>
    <recommendedName>
        <fullName evidence="7">AP2/ERF domain-containing protein</fullName>
    </recommendedName>
</protein>
<dbReference type="InterPro" id="IPR036955">
    <property type="entry name" value="AP2/ERF_dom_sf"/>
</dbReference>
<dbReference type="AlphaFoldDB" id="A0AAP0EMS8"/>
<evidence type="ECO:0000313" key="8">
    <source>
        <dbReference type="EMBL" id="KAK9094672.1"/>
    </source>
</evidence>
<keyword evidence="4" id="KW-0804">Transcription</keyword>
<reference evidence="8 9" key="1">
    <citation type="submission" date="2024-01" db="EMBL/GenBank/DDBJ databases">
        <title>Genome assemblies of Stephania.</title>
        <authorList>
            <person name="Yang L."/>
        </authorList>
    </citation>
    <scope>NUCLEOTIDE SEQUENCE [LARGE SCALE GENOMIC DNA]</scope>
    <source>
        <strain evidence="8">JXDWG</strain>
        <tissue evidence="8">Leaf</tissue>
    </source>
</reference>
<dbReference type="Gene3D" id="3.30.730.10">
    <property type="entry name" value="AP2/ERF domain"/>
    <property type="match status" value="1"/>
</dbReference>
<dbReference type="GO" id="GO:0003677">
    <property type="term" value="F:DNA binding"/>
    <property type="evidence" value="ECO:0007669"/>
    <property type="project" value="UniProtKB-KW"/>
</dbReference>
<dbReference type="SMART" id="SM00380">
    <property type="entry name" value="AP2"/>
    <property type="match status" value="1"/>
</dbReference>
<keyword evidence="9" id="KW-1185">Reference proteome</keyword>
<keyword evidence="6" id="KW-0472">Membrane</keyword>
<comment type="caution">
    <text evidence="8">The sequence shown here is derived from an EMBL/GenBank/DDBJ whole genome shotgun (WGS) entry which is preliminary data.</text>
</comment>
<evidence type="ECO:0000256" key="4">
    <source>
        <dbReference type="ARBA" id="ARBA00023163"/>
    </source>
</evidence>
<dbReference type="PANTHER" id="PTHR32467:SF172">
    <property type="entry name" value="OS09G0423800 PROTEIN"/>
    <property type="match status" value="1"/>
</dbReference>
<sequence>METTCWNMIDCLSLTSAHLTSSIFITSPRQQFVAFPGSQPRHRRPPSSSPSLSTATHRRLLVVHCYLLLLVVAIVLRHRWTGRYEAHLWDKNCWNESHNKKERQGAYDDEEAAAHAYDLAALKYWGEETILNFPSTKYEKEIKEMEGFSKEE</sequence>
<evidence type="ECO:0000256" key="6">
    <source>
        <dbReference type="SAM" id="Phobius"/>
    </source>
</evidence>
<dbReference type="PROSITE" id="PS51032">
    <property type="entry name" value="AP2_ERF"/>
    <property type="match status" value="1"/>
</dbReference>
<dbReference type="SUPFAM" id="SSF54171">
    <property type="entry name" value="DNA-binding domain"/>
    <property type="match status" value="1"/>
</dbReference>